<dbReference type="GO" id="GO:0005524">
    <property type="term" value="F:ATP binding"/>
    <property type="evidence" value="ECO:0007669"/>
    <property type="project" value="UniProtKB-UniRule"/>
</dbReference>
<evidence type="ECO:0000256" key="6">
    <source>
        <dbReference type="ARBA" id="ARBA00022490"/>
    </source>
</evidence>
<dbReference type="InterPro" id="IPR013815">
    <property type="entry name" value="ATP_grasp_subdomain_1"/>
</dbReference>
<dbReference type="Proteomes" id="UP000029995">
    <property type="component" value="Unassembled WGS sequence"/>
</dbReference>
<comment type="similarity">
    <text evidence="4 14">Belongs to the D-alanine--D-alanine ligase family.</text>
</comment>
<accession>A0A0A0D4X7</accession>
<dbReference type="OrthoDB" id="9813261at2"/>
<gene>
    <name evidence="14" type="primary">ddl</name>
    <name evidence="19" type="ORF">P409_23230</name>
</gene>
<feature type="binding site" evidence="16">
    <location>
        <position position="268"/>
    </location>
    <ligand>
        <name>Mg(2+)</name>
        <dbReference type="ChEBI" id="CHEBI:18420"/>
        <label>2</label>
    </ligand>
</feature>
<evidence type="ECO:0000256" key="3">
    <source>
        <dbReference type="ARBA" id="ARBA00004496"/>
    </source>
</evidence>
<dbReference type="GO" id="GO:0008716">
    <property type="term" value="F:D-alanine-D-alanine ligase activity"/>
    <property type="evidence" value="ECO:0007669"/>
    <property type="project" value="UniProtKB-UniRule"/>
</dbReference>
<comment type="cofactor">
    <cofactor evidence="1">
        <name>Mn(2+)</name>
        <dbReference type="ChEBI" id="CHEBI:29035"/>
    </cofactor>
</comment>
<dbReference type="EMBL" id="JANX01000372">
    <property type="protein sequence ID" value="KGM32122.1"/>
    <property type="molecule type" value="Genomic_DNA"/>
</dbReference>
<dbReference type="GO" id="GO:0009252">
    <property type="term" value="P:peptidoglycan biosynthetic process"/>
    <property type="evidence" value="ECO:0007669"/>
    <property type="project" value="UniProtKB-UniRule"/>
</dbReference>
<evidence type="ECO:0000256" key="10">
    <source>
        <dbReference type="ARBA" id="ARBA00022960"/>
    </source>
</evidence>
<dbReference type="SUPFAM" id="SSF56059">
    <property type="entry name" value="Glutathione synthetase ATP-binding domain-like"/>
    <property type="match status" value="1"/>
</dbReference>
<keyword evidence="11 14" id="KW-0573">Peptidoglycan synthesis</keyword>
<evidence type="ECO:0000256" key="17">
    <source>
        <dbReference type="PROSITE-ProRule" id="PRU00409"/>
    </source>
</evidence>
<keyword evidence="9 17" id="KW-0067">ATP-binding</keyword>
<dbReference type="HAMAP" id="MF_00047">
    <property type="entry name" value="Dala_Dala_lig"/>
    <property type="match status" value="1"/>
</dbReference>
<evidence type="ECO:0000256" key="4">
    <source>
        <dbReference type="ARBA" id="ARBA00010871"/>
    </source>
</evidence>
<evidence type="ECO:0000256" key="8">
    <source>
        <dbReference type="ARBA" id="ARBA00022741"/>
    </source>
</evidence>
<evidence type="ECO:0000259" key="18">
    <source>
        <dbReference type="PROSITE" id="PS50975"/>
    </source>
</evidence>
<feature type="binding site" evidence="16">
    <location>
        <position position="266"/>
    </location>
    <ligand>
        <name>Mg(2+)</name>
        <dbReference type="ChEBI" id="CHEBI:18420"/>
        <label>1</label>
    </ligand>
</feature>
<comment type="pathway">
    <text evidence="14">Cell wall biogenesis; peptidoglycan biosynthesis.</text>
</comment>
<keyword evidence="7 14" id="KW-0436">Ligase</keyword>
<dbReference type="GO" id="GO:0046872">
    <property type="term" value="F:metal ion binding"/>
    <property type="evidence" value="ECO:0007669"/>
    <property type="project" value="UniProtKB-KW"/>
</dbReference>
<evidence type="ECO:0000256" key="1">
    <source>
        <dbReference type="ARBA" id="ARBA00001936"/>
    </source>
</evidence>
<comment type="subcellular location">
    <subcellularLocation>
        <location evidence="3 14">Cytoplasm</location>
    </subcellularLocation>
</comment>
<reference evidence="19 20" key="1">
    <citation type="submission" date="2014-01" db="EMBL/GenBank/DDBJ databases">
        <title>Genome sequence determination for a cystic fibrosis isolate, Inquilinus limosus.</title>
        <authorList>
            <person name="Pino M."/>
            <person name="Di Conza J."/>
            <person name="Gutkind G."/>
        </authorList>
    </citation>
    <scope>NUCLEOTIDE SEQUENCE [LARGE SCALE GENOMIC DNA]</scope>
    <source>
        <strain evidence="19 20">MP06</strain>
    </source>
</reference>
<dbReference type="InterPro" id="IPR011127">
    <property type="entry name" value="Dala_Dala_lig_N"/>
</dbReference>
<sequence>MTKSVAVLYGGWSAEREVSLVSGKAVAVALRGRGHRVELIDVGRDVEALLRALRPAPEVVFNALHGKGGEDGTIQGVLDMLGLPYTHSGVRASAIAMSKPATKQMLGSVGIRSARGVVAPPEQVAERHLMEPPYVVKPAAEGSSVGVRIVRANDNVPAIDLAGWGYGDALVEEYVPGRELTVGVMGDRALTVTEIAHTHAFFDYDAKYTEGHAVHTLPAQVPEDVAAEAMRLALLAHRTLGCRGISRTDFRWDDTRPGTAGLYFLEINTQPGFTPISLVPEQAKHIGVDFADLCEWLLEDAACGR</sequence>
<protein>
    <recommendedName>
        <fullName evidence="5 14">D-alanine--D-alanine ligase</fullName>
        <ecNumber evidence="5 14">6.3.2.4</ecNumber>
    </recommendedName>
    <alternativeName>
        <fullName evidence="14">D-Ala-D-Ala ligase</fullName>
    </alternativeName>
    <alternativeName>
        <fullName evidence="14">D-alanylalanine synthetase</fullName>
    </alternativeName>
</protein>
<dbReference type="InterPro" id="IPR000291">
    <property type="entry name" value="D-Ala_lig_Van_CS"/>
</dbReference>
<keyword evidence="6 14" id="KW-0963">Cytoplasm</keyword>
<evidence type="ECO:0000256" key="12">
    <source>
        <dbReference type="ARBA" id="ARBA00023316"/>
    </source>
</evidence>
<evidence type="ECO:0000256" key="13">
    <source>
        <dbReference type="ARBA" id="ARBA00047614"/>
    </source>
</evidence>
<feature type="active site" evidence="15">
    <location>
        <position position="277"/>
    </location>
</feature>
<comment type="function">
    <text evidence="2 14">Cell wall formation.</text>
</comment>
<comment type="catalytic activity">
    <reaction evidence="13 14">
        <text>2 D-alanine + ATP = D-alanyl-D-alanine + ADP + phosphate + H(+)</text>
        <dbReference type="Rhea" id="RHEA:11224"/>
        <dbReference type="ChEBI" id="CHEBI:15378"/>
        <dbReference type="ChEBI" id="CHEBI:30616"/>
        <dbReference type="ChEBI" id="CHEBI:43474"/>
        <dbReference type="ChEBI" id="CHEBI:57416"/>
        <dbReference type="ChEBI" id="CHEBI:57822"/>
        <dbReference type="ChEBI" id="CHEBI:456216"/>
        <dbReference type="EC" id="6.3.2.4"/>
    </reaction>
</comment>
<organism evidence="19 20">
    <name type="scientific">Inquilinus limosus MP06</name>
    <dbReference type="NCBI Taxonomy" id="1398085"/>
    <lineage>
        <taxon>Bacteria</taxon>
        <taxon>Pseudomonadati</taxon>
        <taxon>Pseudomonadota</taxon>
        <taxon>Alphaproteobacteria</taxon>
        <taxon>Rhodospirillales</taxon>
        <taxon>Rhodospirillaceae</taxon>
        <taxon>Inquilinus</taxon>
    </lineage>
</organism>
<keyword evidence="16" id="KW-0460">Magnesium</keyword>
<evidence type="ECO:0000313" key="19">
    <source>
        <dbReference type="EMBL" id="KGM32122.1"/>
    </source>
</evidence>
<dbReference type="PROSITE" id="PS00843">
    <property type="entry name" value="DALA_DALA_LIGASE_1"/>
    <property type="match status" value="1"/>
</dbReference>
<dbReference type="Gene3D" id="3.30.470.20">
    <property type="entry name" value="ATP-grasp fold, B domain"/>
    <property type="match status" value="1"/>
</dbReference>
<dbReference type="AlphaFoldDB" id="A0A0A0D4X7"/>
<dbReference type="PIRSF" id="PIRSF039102">
    <property type="entry name" value="Ddl/VanB"/>
    <property type="match status" value="1"/>
</dbReference>
<keyword evidence="16" id="KW-0479">Metal-binding</keyword>
<evidence type="ECO:0000256" key="14">
    <source>
        <dbReference type="HAMAP-Rule" id="MF_00047"/>
    </source>
</evidence>
<dbReference type="EC" id="6.3.2.4" evidence="5 14"/>
<dbReference type="PROSITE" id="PS00844">
    <property type="entry name" value="DALA_DALA_LIGASE_2"/>
    <property type="match status" value="1"/>
</dbReference>
<dbReference type="RefSeq" id="WP_034844306.1">
    <property type="nucleotide sequence ID" value="NZ_JANX01000372.1"/>
</dbReference>
<evidence type="ECO:0000256" key="2">
    <source>
        <dbReference type="ARBA" id="ARBA00003921"/>
    </source>
</evidence>
<dbReference type="InterPro" id="IPR011761">
    <property type="entry name" value="ATP-grasp"/>
</dbReference>
<dbReference type="NCBIfam" id="NF002378">
    <property type="entry name" value="PRK01372.1"/>
    <property type="match status" value="1"/>
</dbReference>
<keyword evidence="8 17" id="KW-0547">Nucleotide-binding</keyword>
<evidence type="ECO:0000256" key="5">
    <source>
        <dbReference type="ARBA" id="ARBA00012216"/>
    </source>
</evidence>
<evidence type="ECO:0000256" key="15">
    <source>
        <dbReference type="PIRSR" id="PIRSR039102-1"/>
    </source>
</evidence>
<dbReference type="InterPro" id="IPR005905">
    <property type="entry name" value="D_ala_D_ala"/>
</dbReference>
<feature type="active site" evidence="15">
    <location>
        <position position="143"/>
    </location>
</feature>
<dbReference type="PANTHER" id="PTHR23132:SF23">
    <property type="entry name" value="D-ALANINE--D-ALANINE LIGASE B"/>
    <property type="match status" value="1"/>
</dbReference>
<comment type="caution">
    <text evidence="19">The sequence shown here is derived from an EMBL/GenBank/DDBJ whole genome shotgun (WGS) entry which is preliminary data.</text>
</comment>
<feature type="domain" description="ATP-grasp" evidence="18">
    <location>
        <begin position="103"/>
        <end position="299"/>
    </location>
</feature>
<comment type="cofactor">
    <cofactor evidence="16">
        <name>Mg(2+)</name>
        <dbReference type="ChEBI" id="CHEBI:18420"/>
    </cofactor>
    <cofactor evidence="16">
        <name>Mn(2+)</name>
        <dbReference type="ChEBI" id="CHEBI:29035"/>
    </cofactor>
    <text evidence="16">Binds 2 magnesium or manganese ions per subunit.</text>
</comment>
<dbReference type="Gene3D" id="3.30.1490.20">
    <property type="entry name" value="ATP-grasp fold, A domain"/>
    <property type="match status" value="1"/>
</dbReference>
<dbReference type="PANTHER" id="PTHR23132">
    <property type="entry name" value="D-ALANINE--D-ALANINE LIGASE"/>
    <property type="match status" value="1"/>
</dbReference>
<dbReference type="SUPFAM" id="SSF52440">
    <property type="entry name" value="PreATP-grasp domain"/>
    <property type="match status" value="1"/>
</dbReference>
<proteinExistence type="inferred from homology"/>
<dbReference type="GO" id="GO:0005737">
    <property type="term" value="C:cytoplasm"/>
    <property type="evidence" value="ECO:0007669"/>
    <property type="project" value="UniProtKB-SubCell"/>
</dbReference>
<evidence type="ECO:0000256" key="9">
    <source>
        <dbReference type="ARBA" id="ARBA00022840"/>
    </source>
</evidence>
<dbReference type="Pfam" id="PF07478">
    <property type="entry name" value="Dala_Dala_lig_C"/>
    <property type="match status" value="1"/>
</dbReference>
<dbReference type="PROSITE" id="PS50975">
    <property type="entry name" value="ATP_GRASP"/>
    <property type="match status" value="1"/>
</dbReference>
<evidence type="ECO:0000313" key="20">
    <source>
        <dbReference type="Proteomes" id="UP000029995"/>
    </source>
</evidence>
<evidence type="ECO:0000256" key="16">
    <source>
        <dbReference type="PIRSR" id="PIRSR039102-3"/>
    </source>
</evidence>
<keyword evidence="16" id="KW-0464">Manganese</keyword>
<feature type="binding site" evidence="16">
    <location>
        <position position="266"/>
    </location>
    <ligand>
        <name>Mg(2+)</name>
        <dbReference type="ChEBI" id="CHEBI:18420"/>
        <label>2</label>
    </ligand>
</feature>
<feature type="active site" evidence="15">
    <location>
        <position position="15"/>
    </location>
</feature>
<name>A0A0A0D4X7_9PROT</name>
<dbReference type="Gene3D" id="3.40.50.20">
    <property type="match status" value="1"/>
</dbReference>
<dbReference type="UniPathway" id="UPA00219"/>
<dbReference type="InterPro" id="IPR016185">
    <property type="entry name" value="PreATP-grasp_dom_sf"/>
</dbReference>
<dbReference type="Pfam" id="PF01820">
    <property type="entry name" value="Dala_Dala_lig_N"/>
    <property type="match status" value="1"/>
</dbReference>
<evidence type="ECO:0000256" key="7">
    <source>
        <dbReference type="ARBA" id="ARBA00022598"/>
    </source>
</evidence>
<keyword evidence="10 14" id="KW-0133">Cell shape</keyword>
<feature type="binding site" evidence="16">
    <location>
        <position position="249"/>
    </location>
    <ligand>
        <name>Mg(2+)</name>
        <dbReference type="ChEBI" id="CHEBI:18420"/>
        <label>1</label>
    </ligand>
</feature>
<evidence type="ECO:0000256" key="11">
    <source>
        <dbReference type="ARBA" id="ARBA00022984"/>
    </source>
</evidence>
<dbReference type="NCBIfam" id="TIGR01205">
    <property type="entry name" value="D_ala_D_alaTIGR"/>
    <property type="match status" value="1"/>
</dbReference>
<dbReference type="GO" id="GO:0071555">
    <property type="term" value="P:cell wall organization"/>
    <property type="evidence" value="ECO:0007669"/>
    <property type="project" value="UniProtKB-KW"/>
</dbReference>
<keyword evidence="12 14" id="KW-0961">Cell wall biogenesis/degradation</keyword>
<dbReference type="InterPro" id="IPR011095">
    <property type="entry name" value="Dala_Dala_lig_C"/>
</dbReference>
<dbReference type="GO" id="GO:0008360">
    <property type="term" value="P:regulation of cell shape"/>
    <property type="evidence" value="ECO:0007669"/>
    <property type="project" value="UniProtKB-KW"/>
</dbReference>